<protein>
    <submittedName>
        <fullName evidence="2">Sodium:solute symporter family protein</fullName>
    </submittedName>
</protein>
<keyword evidence="1" id="KW-1133">Transmembrane helix</keyword>
<proteinExistence type="predicted"/>
<evidence type="ECO:0000313" key="3">
    <source>
        <dbReference type="Proteomes" id="UP001285636"/>
    </source>
</evidence>
<accession>A0AAJ2NS40</accession>
<feature type="non-terminal residue" evidence="2">
    <location>
        <position position="1"/>
    </location>
</feature>
<name>A0AAJ2NS40_ALKPS</name>
<reference evidence="2" key="1">
    <citation type="submission" date="2023-10" db="EMBL/GenBank/DDBJ databases">
        <title>Screening of Alkalihalophilus pseudofirmusBZ-TG-HK211 and Its Alleviation of Salt Stress on Rapeseed Growth.</title>
        <authorList>
            <person name="Zhao B."/>
            <person name="Guo T."/>
        </authorList>
    </citation>
    <scope>NUCLEOTIDE SEQUENCE</scope>
    <source>
        <strain evidence="2">BZ-TG-HK211</strain>
    </source>
</reference>
<feature type="non-terminal residue" evidence="2">
    <location>
        <position position="119"/>
    </location>
</feature>
<dbReference type="Gene3D" id="1.20.1730.10">
    <property type="entry name" value="Sodium/glucose cotransporter"/>
    <property type="match status" value="1"/>
</dbReference>
<sequence length="119" mass="13010">QAVSTIMSDPQTAAILSHPGPNRIFNWQGTLSNVLTGAVATVVWPHIFMRTYIAASKDTFRTMAWSLPIAYVFVYFFIVVIGAIIAPAIVGPNFEHSENIVSILSTQYAPPIISFVSLL</sequence>
<evidence type="ECO:0000313" key="2">
    <source>
        <dbReference type="EMBL" id="MDV2887570.1"/>
    </source>
</evidence>
<feature type="transmembrane region" description="Helical" evidence="1">
    <location>
        <begin position="30"/>
        <end position="48"/>
    </location>
</feature>
<dbReference type="EMBL" id="JAWJAY010000190">
    <property type="protein sequence ID" value="MDV2887570.1"/>
    <property type="molecule type" value="Genomic_DNA"/>
</dbReference>
<evidence type="ECO:0000256" key="1">
    <source>
        <dbReference type="SAM" id="Phobius"/>
    </source>
</evidence>
<keyword evidence="1" id="KW-0472">Membrane</keyword>
<organism evidence="2 3">
    <name type="scientific">Alkalihalophilus pseudofirmus</name>
    <name type="common">Bacillus pseudofirmus</name>
    <dbReference type="NCBI Taxonomy" id="79885"/>
    <lineage>
        <taxon>Bacteria</taxon>
        <taxon>Bacillati</taxon>
        <taxon>Bacillota</taxon>
        <taxon>Bacilli</taxon>
        <taxon>Bacillales</taxon>
        <taxon>Bacillaceae</taxon>
        <taxon>Alkalihalophilus</taxon>
    </lineage>
</organism>
<feature type="transmembrane region" description="Helical" evidence="1">
    <location>
        <begin position="69"/>
        <end position="90"/>
    </location>
</feature>
<dbReference type="AlphaFoldDB" id="A0AAJ2NS40"/>
<dbReference type="Proteomes" id="UP001285636">
    <property type="component" value="Unassembled WGS sequence"/>
</dbReference>
<gene>
    <name evidence="2" type="ORF">RYX45_20565</name>
</gene>
<comment type="caution">
    <text evidence="2">The sequence shown here is derived from an EMBL/GenBank/DDBJ whole genome shotgun (WGS) entry which is preliminary data.</text>
</comment>
<dbReference type="InterPro" id="IPR038377">
    <property type="entry name" value="Na/Glc_symporter_sf"/>
</dbReference>
<keyword evidence="1" id="KW-0812">Transmembrane</keyword>